<proteinExistence type="predicted"/>
<dbReference type="Proteomes" id="UP000826195">
    <property type="component" value="Unassembled WGS sequence"/>
</dbReference>
<dbReference type="EMBL" id="JAHXZJ010001866">
    <property type="protein sequence ID" value="KAH0548476.1"/>
    <property type="molecule type" value="Genomic_DNA"/>
</dbReference>
<reference evidence="2 3" key="1">
    <citation type="journal article" date="2021" name="J. Hered.">
        <title>A chromosome-level genome assembly of the parasitoid wasp, Cotesia glomerata (Hymenoptera: Braconidae).</title>
        <authorList>
            <person name="Pinto B.J."/>
            <person name="Weis J.J."/>
            <person name="Gamble T."/>
            <person name="Ode P.J."/>
            <person name="Paul R."/>
            <person name="Zaspel J.M."/>
        </authorList>
    </citation>
    <scope>NUCLEOTIDE SEQUENCE [LARGE SCALE GENOMIC DNA]</scope>
    <source>
        <strain evidence="2">CgM1</strain>
    </source>
</reference>
<feature type="coiled-coil region" evidence="1">
    <location>
        <begin position="13"/>
        <end position="86"/>
    </location>
</feature>
<keyword evidence="1" id="KW-0175">Coiled coil</keyword>
<evidence type="ECO:0000313" key="3">
    <source>
        <dbReference type="Proteomes" id="UP000826195"/>
    </source>
</evidence>
<keyword evidence="3" id="KW-1185">Reference proteome</keyword>
<dbReference type="AlphaFoldDB" id="A0AAV7IBW1"/>
<gene>
    <name evidence="2" type="ORF">KQX54_001474</name>
</gene>
<name>A0AAV7IBW1_COTGL</name>
<accession>A0AAV7IBW1</accession>
<comment type="caution">
    <text evidence="2">The sequence shown here is derived from an EMBL/GenBank/DDBJ whole genome shotgun (WGS) entry which is preliminary data.</text>
</comment>
<evidence type="ECO:0000313" key="2">
    <source>
        <dbReference type="EMBL" id="KAH0548476.1"/>
    </source>
</evidence>
<protein>
    <submittedName>
        <fullName evidence="2">Uncharacterized protein</fullName>
    </submittedName>
</protein>
<sequence length="174" mass="20473">MNCKQSWTIWSRIAVLESQIKRSESERLKMEELREQSKLENTKLVGKIGKLILKIKHLEKSHSEEVKELKREIESLKDKFLMEKAASDSEKRKIINVLEHQQSMKEESRVSPTSSIRRDSISNTISVWLAFNDSIFDTSSERFPLQNGSWICRSLLDSIKEDVKCCIMRDFCWY</sequence>
<evidence type="ECO:0000256" key="1">
    <source>
        <dbReference type="SAM" id="Coils"/>
    </source>
</evidence>
<organism evidence="2 3">
    <name type="scientific">Cotesia glomerata</name>
    <name type="common">Lepidopteran parasitic wasp</name>
    <name type="synonym">Apanteles glomeratus</name>
    <dbReference type="NCBI Taxonomy" id="32391"/>
    <lineage>
        <taxon>Eukaryota</taxon>
        <taxon>Metazoa</taxon>
        <taxon>Ecdysozoa</taxon>
        <taxon>Arthropoda</taxon>
        <taxon>Hexapoda</taxon>
        <taxon>Insecta</taxon>
        <taxon>Pterygota</taxon>
        <taxon>Neoptera</taxon>
        <taxon>Endopterygota</taxon>
        <taxon>Hymenoptera</taxon>
        <taxon>Apocrita</taxon>
        <taxon>Ichneumonoidea</taxon>
        <taxon>Braconidae</taxon>
        <taxon>Microgastrinae</taxon>
        <taxon>Cotesia</taxon>
    </lineage>
</organism>